<feature type="region of interest" description="Disordered" evidence="1">
    <location>
        <begin position="295"/>
        <end position="314"/>
    </location>
</feature>
<dbReference type="SUPFAM" id="SSF56219">
    <property type="entry name" value="DNase I-like"/>
    <property type="match status" value="1"/>
</dbReference>
<evidence type="ECO:0000256" key="1">
    <source>
        <dbReference type="SAM" id="MobiDB-lite"/>
    </source>
</evidence>
<feature type="compositionally biased region" description="Polar residues" evidence="1">
    <location>
        <begin position="620"/>
        <end position="631"/>
    </location>
</feature>
<dbReference type="InterPro" id="IPR052343">
    <property type="entry name" value="Retrotransposon-Effector_Assoc"/>
</dbReference>
<evidence type="ECO:0000259" key="2">
    <source>
        <dbReference type="PROSITE" id="PS50878"/>
    </source>
</evidence>
<dbReference type="Gene3D" id="3.60.10.10">
    <property type="entry name" value="Endonuclease/exonuclease/phosphatase"/>
    <property type="match status" value="1"/>
</dbReference>
<dbReference type="PANTHER" id="PTHR46890:SF50">
    <property type="entry name" value="RNA-DIRECTED DNA POLYMERASE, EUKARYOTA, REVERSE TRANSCRIPTASE ZINC-BINDING DOMAIN PROTEIN-RELATED"/>
    <property type="match status" value="1"/>
</dbReference>
<dbReference type="PANTHER" id="PTHR46890">
    <property type="entry name" value="NON-LTR RETROLELEMENT REVERSE TRANSCRIPTASE-LIKE PROTEIN-RELATED"/>
    <property type="match status" value="1"/>
</dbReference>
<gene>
    <name evidence="3" type="ORF">FSB_LOCUS22395</name>
</gene>
<feature type="compositionally biased region" description="Polar residues" evidence="1">
    <location>
        <begin position="304"/>
        <end position="314"/>
    </location>
</feature>
<accession>A0A2N9G4U0</accession>
<reference evidence="3" key="1">
    <citation type="submission" date="2018-02" db="EMBL/GenBank/DDBJ databases">
        <authorList>
            <person name="Cohen D.B."/>
            <person name="Kent A.D."/>
        </authorList>
    </citation>
    <scope>NUCLEOTIDE SEQUENCE</scope>
</reference>
<dbReference type="InterPro" id="IPR036691">
    <property type="entry name" value="Endo/exonu/phosph_ase_sf"/>
</dbReference>
<feature type="region of interest" description="Disordered" evidence="1">
    <location>
        <begin position="474"/>
        <end position="504"/>
    </location>
</feature>
<dbReference type="SUPFAM" id="SSF56672">
    <property type="entry name" value="DNA/RNA polymerases"/>
    <property type="match status" value="1"/>
</dbReference>
<dbReference type="InterPro" id="IPR043502">
    <property type="entry name" value="DNA/RNA_pol_sf"/>
</dbReference>
<feature type="region of interest" description="Disordered" evidence="1">
    <location>
        <begin position="94"/>
        <end position="123"/>
    </location>
</feature>
<evidence type="ECO:0000313" key="3">
    <source>
        <dbReference type="EMBL" id="SPC94513.1"/>
    </source>
</evidence>
<protein>
    <recommendedName>
        <fullName evidence="2">Reverse transcriptase domain-containing protein</fullName>
    </recommendedName>
</protein>
<dbReference type="Pfam" id="PF00078">
    <property type="entry name" value="RVT_1"/>
    <property type="match status" value="1"/>
</dbReference>
<proteinExistence type="predicted"/>
<sequence>MSKKGARWLAKCVEDNVTREADKSFIRTYREKDQGFVIRQLSNDYGRFVEVMVCGHGGIRDRIVIPEGFRQGGWQGFEAELRYVVDSTPIPKLPGSVMANQDKKPEKKGGGKSQVPTIKGGHHRSWRSTLFPHADFQSQCMHKSSGGNGSEEIVGFDTNISGKSNIDKEISLNLKVKLHNGPNGKWRVIWASLEGARWLAKCVEDNVTREADKSFIRTYREKDQGFVIRQLSNDYGRFVEVMVCGHGGIRDRIVIPEGFRQGGWQGFEAELRYVVDSTPIPKLPGSVMANQDKKLEKKGGGKSQVPTINGGHQRSWRSTLFPHADFQSQCMHKSSGGNGSEEIVGFDTNISGKSNIDKEISLNLKVKLHNGPNGKWRVIWASLEGDRWLAKCVEDNVTREADKSFIRTYREKDQGFVIQQLSNDYGRFVEVMVCGHGGIRDRIVIPEGFRQGGWQGFEAELRYVVDSTPIPKLPGSVMANQDKKPEKKGGGKSQVPTINGGHHRSWRSTLFPHADFQSQCMHKSSGGNGSEEIVGFDTNISGKSNIDKEISLNLKVKLHNGPNGKWRVIWASLEGDKSGDTDSKIQGPNIRPKNRQVWQPRGPVQQSIPKAQPTPIFGPVSQSTQTENPSWTGKRPDKAPILIGESYGSCEESESQAKLPEASMDLAQGMGSAGRTSPMNPAINLTSSGLGGKGNHISFIVEWFLEMRDGKRLRLLVEVSLPPTVPEMRIEDGEDQSLWFESCGEESLWGDQVDTGTQDAMVTEANLEGVETMLVELEEDLEPISVSSLAMELPSENHRMELTAGAKEGTQNLSYWVNMKRKAFGKYIGTSYEGYEEAVTNLLVAIEASRKRKTHAPDESKVRKQGRKGSRELKALASSVNYEHMSGKSDGGHWDGALESLETRSHLPLRNQVGIGDPEVFSRVYGPQVDGERGFFWDELAGINSWWGVPWCVGGDFNVVRFLSERSRAASFSPAMVGFSDFISNLGLLDPPLEGGSFTWSNNRGNPSMSRIDRFLFTTDWDGCFSLIWQKRLCRLLSDHSPIMLDCGDGHWGRRLFRFENMWLKAEGFLEKVGNWWTSYQFDGSSSYILAKKLKSLKLDLKKWNEEEFGNVSIKKARLFQEMQSLESIEEVRVLMEEERTLYEEIGARRPFLDGLEFTPIEDADAMWLERQFNEDEILEVIKGFNGDKAPGPDGFSLSFFQHCWSVLKEDLMAVFHEFHVQCSFEKSLNATFLTLIPKKVEAIEVKDFCPISLVGSVYKIIAKVLANRLRLVLEKVVSDSQNAFVRGRQILDSIFIANECLYSRLKAGAPRVLCKLDLEKAYDHVNWGFLDYMLRRCGFSEKWRTWIFFCVSTARFSVLVNGTPCGFFGSTRGIRQGDPLSPLLFVIVMEAMSRMLDREVGGGFISGFPVGSKASSFLMVSHLLFADDTLIFCEADPNQILHLDFLLTWFQAVSGLKVNLTKSEMVVVGDVPHIGGLANILGCQILTLPMKYLGLPLGAKFNAKEVWNEVLEKMERRLAGWKRLYLSKGGRLTLIKSTLSNIPTYFLSLFPICCEN</sequence>
<dbReference type="EMBL" id="OIVN01001484">
    <property type="protein sequence ID" value="SPC94513.1"/>
    <property type="molecule type" value="Genomic_DNA"/>
</dbReference>
<dbReference type="PROSITE" id="PS50878">
    <property type="entry name" value="RT_POL"/>
    <property type="match status" value="1"/>
</dbReference>
<feature type="region of interest" description="Disordered" evidence="1">
    <location>
        <begin position="577"/>
        <end position="638"/>
    </location>
</feature>
<feature type="domain" description="Reverse transcriptase" evidence="2">
    <location>
        <begin position="1218"/>
        <end position="1498"/>
    </location>
</feature>
<dbReference type="CDD" id="cd01650">
    <property type="entry name" value="RT_nLTR_like"/>
    <property type="match status" value="1"/>
</dbReference>
<dbReference type="InterPro" id="IPR000477">
    <property type="entry name" value="RT_dom"/>
</dbReference>
<name>A0A2N9G4U0_FAGSY</name>
<organism evidence="3">
    <name type="scientific">Fagus sylvatica</name>
    <name type="common">Beechnut</name>
    <dbReference type="NCBI Taxonomy" id="28930"/>
    <lineage>
        <taxon>Eukaryota</taxon>
        <taxon>Viridiplantae</taxon>
        <taxon>Streptophyta</taxon>
        <taxon>Embryophyta</taxon>
        <taxon>Tracheophyta</taxon>
        <taxon>Spermatophyta</taxon>
        <taxon>Magnoliopsida</taxon>
        <taxon>eudicotyledons</taxon>
        <taxon>Gunneridae</taxon>
        <taxon>Pentapetalae</taxon>
        <taxon>rosids</taxon>
        <taxon>fabids</taxon>
        <taxon>Fagales</taxon>
        <taxon>Fagaceae</taxon>
        <taxon>Fagus</taxon>
    </lineage>
</organism>